<feature type="compositionally biased region" description="Low complexity" evidence="3">
    <location>
        <begin position="668"/>
        <end position="686"/>
    </location>
</feature>
<keyword evidence="6" id="KW-1185">Reference proteome</keyword>
<evidence type="ECO:0000259" key="4">
    <source>
        <dbReference type="PROSITE" id="PS50011"/>
    </source>
</evidence>
<comment type="caution">
    <text evidence="5">The sequence shown here is derived from an EMBL/GenBank/DDBJ whole genome shotgun (WGS) entry which is preliminary data.</text>
</comment>
<evidence type="ECO:0000256" key="1">
    <source>
        <dbReference type="PROSITE-ProRule" id="PRU00023"/>
    </source>
</evidence>
<proteinExistence type="predicted"/>
<dbReference type="SUPFAM" id="SSF56112">
    <property type="entry name" value="Protein kinase-like (PK-like)"/>
    <property type="match status" value="1"/>
</dbReference>
<dbReference type="PROSITE" id="PS50011">
    <property type="entry name" value="PROTEIN_KINASE_DOM"/>
    <property type="match status" value="1"/>
</dbReference>
<evidence type="ECO:0000256" key="2">
    <source>
        <dbReference type="PROSITE-ProRule" id="PRU10141"/>
    </source>
</evidence>
<dbReference type="SUPFAM" id="SSF48403">
    <property type="entry name" value="Ankyrin repeat"/>
    <property type="match status" value="1"/>
</dbReference>
<evidence type="ECO:0000313" key="5">
    <source>
        <dbReference type="EMBL" id="CAK0833380.1"/>
    </source>
</evidence>
<dbReference type="InterPro" id="IPR002110">
    <property type="entry name" value="Ankyrin_rpt"/>
</dbReference>
<dbReference type="SMART" id="SM00248">
    <property type="entry name" value="ANK"/>
    <property type="match status" value="3"/>
</dbReference>
<dbReference type="EMBL" id="CAUYUJ010012147">
    <property type="protein sequence ID" value="CAK0833380.1"/>
    <property type="molecule type" value="Genomic_DNA"/>
</dbReference>
<evidence type="ECO:0000256" key="3">
    <source>
        <dbReference type="SAM" id="MobiDB-lite"/>
    </source>
</evidence>
<dbReference type="Gene3D" id="1.10.510.10">
    <property type="entry name" value="Transferase(Phosphotransferase) domain 1"/>
    <property type="match status" value="1"/>
</dbReference>
<dbReference type="Gene3D" id="1.25.40.20">
    <property type="entry name" value="Ankyrin repeat-containing domain"/>
    <property type="match status" value="1"/>
</dbReference>
<feature type="compositionally biased region" description="Low complexity" evidence="3">
    <location>
        <begin position="181"/>
        <end position="191"/>
    </location>
</feature>
<dbReference type="InterPro" id="IPR000719">
    <property type="entry name" value="Prot_kinase_dom"/>
</dbReference>
<feature type="compositionally biased region" description="Basic and acidic residues" evidence="3">
    <location>
        <begin position="192"/>
        <end position="208"/>
    </location>
</feature>
<feature type="compositionally biased region" description="Pro residues" evidence="3">
    <location>
        <begin position="687"/>
        <end position="698"/>
    </location>
</feature>
<feature type="compositionally biased region" description="Low complexity" evidence="3">
    <location>
        <begin position="699"/>
        <end position="713"/>
    </location>
</feature>
<organism evidence="5 6">
    <name type="scientific">Prorocentrum cordatum</name>
    <dbReference type="NCBI Taxonomy" id="2364126"/>
    <lineage>
        <taxon>Eukaryota</taxon>
        <taxon>Sar</taxon>
        <taxon>Alveolata</taxon>
        <taxon>Dinophyceae</taxon>
        <taxon>Prorocentrales</taxon>
        <taxon>Prorocentraceae</taxon>
        <taxon>Prorocentrum</taxon>
    </lineage>
</organism>
<keyword evidence="2" id="KW-0067">ATP-binding</keyword>
<keyword evidence="1" id="KW-0040">ANK repeat</keyword>
<dbReference type="InterPro" id="IPR011009">
    <property type="entry name" value="Kinase-like_dom_sf"/>
</dbReference>
<feature type="repeat" description="ANK" evidence="1">
    <location>
        <begin position="39"/>
        <end position="64"/>
    </location>
</feature>
<dbReference type="InterPro" id="IPR045269">
    <property type="entry name" value="Atg1-like"/>
</dbReference>
<feature type="compositionally biased region" description="Low complexity" evidence="3">
    <location>
        <begin position="292"/>
        <end position="302"/>
    </location>
</feature>
<dbReference type="Pfam" id="PF12796">
    <property type="entry name" value="Ank_2"/>
    <property type="match status" value="1"/>
</dbReference>
<feature type="region of interest" description="Disordered" evidence="3">
    <location>
        <begin position="148"/>
        <end position="169"/>
    </location>
</feature>
<name>A0ABN9SNH5_9DINO</name>
<feature type="region of interest" description="Disordered" evidence="3">
    <location>
        <begin position="659"/>
        <end position="757"/>
    </location>
</feature>
<dbReference type="InterPro" id="IPR036770">
    <property type="entry name" value="Ankyrin_rpt-contain_sf"/>
</dbReference>
<dbReference type="Pfam" id="PF00023">
    <property type="entry name" value="Ank"/>
    <property type="match status" value="1"/>
</dbReference>
<dbReference type="CDD" id="cd14014">
    <property type="entry name" value="STKc_PknB_like"/>
    <property type="match status" value="1"/>
</dbReference>
<feature type="binding site" evidence="2">
    <location>
        <position position="389"/>
    </location>
    <ligand>
        <name>ATP</name>
        <dbReference type="ChEBI" id="CHEBI:30616"/>
    </ligand>
</feature>
<dbReference type="Pfam" id="PF00069">
    <property type="entry name" value="Pkinase"/>
    <property type="match status" value="1"/>
</dbReference>
<feature type="domain" description="Protein kinase" evidence="4">
    <location>
        <begin position="360"/>
        <end position="647"/>
    </location>
</feature>
<evidence type="ECO:0000313" key="6">
    <source>
        <dbReference type="Proteomes" id="UP001189429"/>
    </source>
</evidence>
<accession>A0ABN9SNH5</accession>
<dbReference type="PROSITE" id="PS00107">
    <property type="entry name" value="PROTEIN_KINASE_ATP"/>
    <property type="match status" value="1"/>
</dbReference>
<dbReference type="PANTHER" id="PTHR24348">
    <property type="entry name" value="SERINE/THREONINE-PROTEIN KINASE UNC-51-RELATED"/>
    <property type="match status" value="1"/>
</dbReference>
<feature type="compositionally biased region" description="Basic and acidic residues" evidence="3">
    <location>
        <begin position="151"/>
        <end position="163"/>
    </location>
</feature>
<feature type="region of interest" description="Disordered" evidence="3">
    <location>
        <begin position="181"/>
        <end position="222"/>
    </location>
</feature>
<feature type="repeat" description="ANK" evidence="1">
    <location>
        <begin position="126"/>
        <end position="158"/>
    </location>
</feature>
<dbReference type="PROSITE" id="PS50088">
    <property type="entry name" value="ANK_REPEAT"/>
    <property type="match status" value="2"/>
</dbReference>
<sequence length="757" mass="80851">MADIYSACVGGDVEDVKSAIRDLTQSAAVGVDINKPDIDGNTPLALAAGAGHASVCLLLIKEGACVCSRIMADDRPLRGCLREHVRLRWTPLHIAAARGHRDAARVLVKTTERPAPGQPEHFEDQNGDTPLHVAARYRREDVAQVLAASRPDWRDRSNRRGETPGDLASRVPSVLRAMHPLSAEPPLSLPERGGRAPLLEERDSEGRLIRSSSDVSRTSEERKSMEWSEEVVKIKRLTPKDELIAPGLCSYVASSCGGALGKIFLAQVQVAPARDEAASTAEPDGGQASRDTSFSTQSQGSFQHHDEGLPSVSELIHLQPVGADLQPVAWWQAQLSDAGVGAASVNQVLGASFARLSIWPPTVAELGRGTYGVVWRGRHTQTGARYAVKNIQTAGSQGRGAVARREFEVADRIRVKPHPCIVQLHHVHHFTEAALYVLVMEFCPGGDLVAQIRGAKARARDARGNYEPPPQAISWIGQVFLGLEHMHRRMETLLRDLKPDNVVLSSDGNAKLTDFGFGRFGVQSSGAWSFGIPTGSPGYVAPEVLRQETTGPAADLYSLGVLVWVLLTGGVTTNAVEPCPPVNTRKNNLDFGAHNDDFKLLAACLKYPQRYNAQALSQDPKDFVARLTERSPDRRMTHQQIRQHPLLLPLGLPSFRDGPSRVGRWLQGAPPASRASTSAAPSRGTAPPAPPAAPPPRPGADAGPPARAPRAAGPAPPEDRGSSGGSAALEPQGPGSGGPALEPRGGPEGCELPSTGH</sequence>
<reference evidence="5" key="1">
    <citation type="submission" date="2023-10" db="EMBL/GenBank/DDBJ databases">
        <authorList>
            <person name="Chen Y."/>
            <person name="Shah S."/>
            <person name="Dougan E. K."/>
            <person name="Thang M."/>
            <person name="Chan C."/>
        </authorList>
    </citation>
    <scope>NUCLEOTIDE SEQUENCE [LARGE SCALE GENOMIC DNA]</scope>
</reference>
<protein>
    <recommendedName>
        <fullName evidence="4">Protein kinase domain-containing protein</fullName>
    </recommendedName>
</protein>
<dbReference type="SMART" id="SM00220">
    <property type="entry name" value="S_TKc"/>
    <property type="match status" value="1"/>
</dbReference>
<dbReference type="Proteomes" id="UP001189429">
    <property type="component" value="Unassembled WGS sequence"/>
</dbReference>
<dbReference type="PROSITE" id="PS50297">
    <property type="entry name" value="ANK_REP_REGION"/>
    <property type="match status" value="2"/>
</dbReference>
<gene>
    <name evidence="5" type="ORF">PCOR1329_LOCUS31100</name>
</gene>
<dbReference type="InterPro" id="IPR017441">
    <property type="entry name" value="Protein_kinase_ATP_BS"/>
</dbReference>
<keyword evidence="2" id="KW-0547">Nucleotide-binding</keyword>
<feature type="region of interest" description="Disordered" evidence="3">
    <location>
        <begin position="275"/>
        <end position="306"/>
    </location>
</feature>